<dbReference type="InterPro" id="IPR000719">
    <property type="entry name" value="Prot_kinase_dom"/>
</dbReference>
<dbReference type="GO" id="GO:0010976">
    <property type="term" value="P:positive regulation of neuron projection development"/>
    <property type="evidence" value="ECO:0007669"/>
    <property type="project" value="TreeGrafter"/>
</dbReference>
<evidence type="ECO:0000259" key="1">
    <source>
        <dbReference type="PROSITE" id="PS50011"/>
    </source>
</evidence>
<proteinExistence type="predicted"/>
<dbReference type="EMBL" id="CAKXAJ010013803">
    <property type="protein sequence ID" value="CAH2216049.1"/>
    <property type="molecule type" value="Genomic_DNA"/>
</dbReference>
<dbReference type="GO" id="GO:0005518">
    <property type="term" value="F:collagen binding"/>
    <property type="evidence" value="ECO:0007669"/>
    <property type="project" value="TreeGrafter"/>
</dbReference>
<keyword evidence="3" id="KW-1185">Reference proteome</keyword>
<dbReference type="InterPro" id="IPR050122">
    <property type="entry name" value="RTK"/>
</dbReference>
<dbReference type="Proteomes" id="UP000838756">
    <property type="component" value="Unassembled WGS sequence"/>
</dbReference>
<dbReference type="GO" id="GO:0038062">
    <property type="term" value="F:protein tyrosine kinase collagen receptor activity"/>
    <property type="evidence" value="ECO:0007669"/>
    <property type="project" value="TreeGrafter"/>
</dbReference>
<gene>
    <name evidence="2" type="primary">jg1278</name>
    <name evidence="2" type="ORF">PAEG_LOCUS4119</name>
</gene>
<dbReference type="Pfam" id="PF07714">
    <property type="entry name" value="PK_Tyr_Ser-Thr"/>
    <property type="match status" value="1"/>
</dbReference>
<dbReference type="OrthoDB" id="6071166at2759"/>
<accession>A0A8S4QL54</accession>
<feature type="domain" description="Protein kinase" evidence="1">
    <location>
        <begin position="1"/>
        <end position="154"/>
    </location>
</feature>
<reference evidence="2" key="1">
    <citation type="submission" date="2022-03" db="EMBL/GenBank/DDBJ databases">
        <authorList>
            <person name="Lindestad O."/>
        </authorList>
    </citation>
    <scope>NUCLEOTIDE SEQUENCE</scope>
</reference>
<dbReference type="Gene3D" id="3.30.200.20">
    <property type="entry name" value="Phosphorylase Kinase, domain 1"/>
    <property type="match status" value="1"/>
</dbReference>
<organism evidence="2 3">
    <name type="scientific">Pararge aegeria aegeria</name>
    <dbReference type="NCBI Taxonomy" id="348720"/>
    <lineage>
        <taxon>Eukaryota</taxon>
        <taxon>Metazoa</taxon>
        <taxon>Ecdysozoa</taxon>
        <taxon>Arthropoda</taxon>
        <taxon>Hexapoda</taxon>
        <taxon>Insecta</taxon>
        <taxon>Pterygota</taxon>
        <taxon>Neoptera</taxon>
        <taxon>Endopterygota</taxon>
        <taxon>Lepidoptera</taxon>
        <taxon>Glossata</taxon>
        <taxon>Ditrysia</taxon>
        <taxon>Papilionoidea</taxon>
        <taxon>Nymphalidae</taxon>
        <taxon>Satyrinae</taxon>
        <taxon>Satyrini</taxon>
        <taxon>Parargina</taxon>
        <taxon>Pararge</taxon>
    </lineage>
</organism>
<evidence type="ECO:0000313" key="2">
    <source>
        <dbReference type="EMBL" id="CAH2216049.1"/>
    </source>
</evidence>
<dbReference type="PANTHER" id="PTHR24416:SF580">
    <property type="entry name" value="DISCOIDIN DOMAIN RECEPTOR, ISOFORM F"/>
    <property type="match status" value="1"/>
</dbReference>
<dbReference type="Gene3D" id="1.10.510.10">
    <property type="entry name" value="Transferase(Phosphotransferase) domain 1"/>
    <property type="match status" value="1"/>
</dbReference>
<dbReference type="SUPFAM" id="SSF56112">
    <property type="entry name" value="Protein kinase-like (PK-like)"/>
    <property type="match status" value="1"/>
</dbReference>
<sequence length="154" mass="17199">MFSKLQICETDGIEELSDEEMPIGHRRRLVVVKTLWRGCPSNIKAAFAREATWGAGLKHPQLARVLGLSLLEPPCAALDRGDAIPLPTILKMERKLNYSSLIHIGCQIASGMKYLAEFELVHRDLAARYVFIISCIRSISSRQYIVNKSATISC</sequence>
<dbReference type="InterPro" id="IPR001245">
    <property type="entry name" value="Ser-Thr/Tyr_kinase_cat_dom"/>
</dbReference>
<dbReference type="PROSITE" id="PS50011">
    <property type="entry name" value="PROTEIN_KINASE_DOM"/>
    <property type="match status" value="1"/>
</dbReference>
<protein>
    <submittedName>
        <fullName evidence="2">Jg1278 protein</fullName>
    </submittedName>
</protein>
<dbReference type="GO" id="GO:0005524">
    <property type="term" value="F:ATP binding"/>
    <property type="evidence" value="ECO:0007669"/>
    <property type="project" value="InterPro"/>
</dbReference>
<dbReference type="InterPro" id="IPR011009">
    <property type="entry name" value="Kinase-like_dom_sf"/>
</dbReference>
<comment type="caution">
    <text evidence="2">The sequence shown here is derived from an EMBL/GenBank/DDBJ whole genome shotgun (WGS) entry which is preliminary data.</text>
</comment>
<dbReference type="GO" id="GO:0005886">
    <property type="term" value="C:plasma membrane"/>
    <property type="evidence" value="ECO:0007669"/>
    <property type="project" value="TreeGrafter"/>
</dbReference>
<name>A0A8S4QL54_9NEOP</name>
<dbReference type="PANTHER" id="PTHR24416">
    <property type="entry name" value="TYROSINE-PROTEIN KINASE RECEPTOR"/>
    <property type="match status" value="1"/>
</dbReference>
<dbReference type="AlphaFoldDB" id="A0A8S4QL54"/>
<evidence type="ECO:0000313" key="3">
    <source>
        <dbReference type="Proteomes" id="UP000838756"/>
    </source>
</evidence>
<dbReference type="GO" id="GO:0051897">
    <property type="term" value="P:positive regulation of phosphatidylinositol 3-kinase/protein kinase B signal transduction"/>
    <property type="evidence" value="ECO:0007669"/>
    <property type="project" value="TreeGrafter"/>
</dbReference>
<dbReference type="GO" id="GO:0043235">
    <property type="term" value="C:receptor complex"/>
    <property type="evidence" value="ECO:0007669"/>
    <property type="project" value="TreeGrafter"/>
</dbReference>